<evidence type="ECO:0000313" key="2">
    <source>
        <dbReference type="EMBL" id="CAF3624519.1"/>
    </source>
</evidence>
<dbReference type="Proteomes" id="UP000663873">
    <property type="component" value="Unassembled WGS sequence"/>
</dbReference>
<keyword evidence="6" id="KW-1185">Reference proteome</keyword>
<reference evidence="2" key="1">
    <citation type="submission" date="2021-02" db="EMBL/GenBank/DDBJ databases">
        <authorList>
            <person name="Nowell W R."/>
        </authorList>
    </citation>
    <scope>NUCLEOTIDE SEQUENCE</scope>
</reference>
<organism evidence="2 5">
    <name type="scientific">Rotaria socialis</name>
    <dbReference type="NCBI Taxonomy" id="392032"/>
    <lineage>
        <taxon>Eukaryota</taxon>
        <taxon>Metazoa</taxon>
        <taxon>Spiralia</taxon>
        <taxon>Gnathifera</taxon>
        <taxon>Rotifera</taxon>
        <taxon>Eurotatoria</taxon>
        <taxon>Bdelloidea</taxon>
        <taxon>Philodinida</taxon>
        <taxon>Philodinidae</taxon>
        <taxon>Rotaria</taxon>
    </lineage>
</organism>
<proteinExistence type="predicted"/>
<evidence type="ECO:0000313" key="3">
    <source>
        <dbReference type="EMBL" id="CAF4111725.1"/>
    </source>
</evidence>
<accession>A0A818PJP2</accession>
<dbReference type="EMBL" id="CAJOBR010001764">
    <property type="protein sequence ID" value="CAF4633835.1"/>
    <property type="molecule type" value="Genomic_DNA"/>
</dbReference>
<evidence type="ECO:0000313" key="4">
    <source>
        <dbReference type="EMBL" id="CAF4633835.1"/>
    </source>
</evidence>
<protein>
    <submittedName>
        <fullName evidence="2">Uncharacterized protein</fullName>
    </submittedName>
</protein>
<name>A0A818PJP2_9BILA</name>
<evidence type="ECO:0000313" key="1">
    <source>
        <dbReference type="EMBL" id="CAF2988320.1"/>
    </source>
</evidence>
<gene>
    <name evidence="2" type="ORF">GRG538_LOCUS23845</name>
    <name evidence="4" type="ORF">QYT958_LOCUS13669</name>
    <name evidence="1" type="ORF">TIS948_LOCUS829</name>
    <name evidence="3" type="ORF">UJA718_LOCUS964</name>
</gene>
<dbReference type="AlphaFoldDB" id="A0A818PJP2"/>
<comment type="caution">
    <text evidence="2">The sequence shown here is derived from an EMBL/GenBank/DDBJ whole genome shotgun (WGS) entry which is preliminary data.</text>
</comment>
<evidence type="ECO:0000313" key="6">
    <source>
        <dbReference type="Proteomes" id="UP000663873"/>
    </source>
</evidence>
<sequence length="135" mass="15512">MTTKTTITLSPIKHCYTSPNLKKRRITSISTYRKYQTNLSLTLPHMILSPTAISVCCEQQNISTHNLPDLLNDIFIEQQRRETINTIATILRKVGDQIDDHLRTANNSSSSSDHRFGQRTIKIINCLSHILRFFL</sequence>
<dbReference type="Proteomes" id="UP000663848">
    <property type="component" value="Unassembled WGS sequence"/>
</dbReference>
<dbReference type="EMBL" id="CAJOBP010000054">
    <property type="protein sequence ID" value="CAF4111725.1"/>
    <property type="molecule type" value="Genomic_DNA"/>
</dbReference>
<dbReference type="OrthoDB" id="10003703at2759"/>
<dbReference type="EMBL" id="CAJNYT010003997">
    <property type="protein sequence ID" value="CAF3624519.1"/>
    <property type="molecule type" value="Genomic_DNA"/>
</dbReference>
<dbReference type="EMBL" id="CAJNXB010000021">
    <property type="protein sequence ID" value="CAF2988320.1"/>
    <property type="molecule type" value="Genomic_DNA"/>
</dbReference>
<evidence type="ECO:0000313" key="5">
    <source>
        <dbReference type="Proteomes" id="UP000663872"/>
    </source>
</evidence>
<dbReference type="Proteomes" id="UP000663872">
    <property type="component" value="Unassembled WGS sequence"/>
</dbReference>
<dbReference type="Proteomes" id="UP000663825">
    <property type="component" value="Unassembled WGS sequence"/>
</dbReference>